<organism evidence="3 4">
    <name type="scientific">Pseudoalteromonas piscicida</name>
    <dbReference type="NCBI Taxonomy" id="43662"/>
    <lineage>
        <taxon>Bacteria</taxon>
        <taxon>Pseudomonadati</taxon>
        <taxon>Pseudomonadota</taxon>
        <taxon>Gammaproteobacteria</taxon>
        <taxon>Alteromonadales</taxon>
        <taxon>Pseudoalteromonadaceae</taxon>
        <taxon>Pseudoalteromonas</taxon>
    </lineage>
</organism>
<dbReference type="AlphaFoldDB" id="A0A2A5JQ04"/>
<feature type="chain" id="PRO_5012946915" evidence="1">
    <location>
        <begin position="23"/>
        <end position="220"/>
    </location>
</feature>
<dbReference type="GO" id="GO:0016787">
    <property type="term" value="F:hydrolase activity"/>
    <property type="evidence" value="ECO:0007669"/>
    <property type="project" value="UniProtKB-KW"/>
</dbReference>
<reference evidence="4" key="1">
    <citation type="journal article" date="2019" name="Genome Announc.">
        <title>Draft Genome Sequence of Pseudoalteromonas piscicida Strain 36Y ROTHPW, an Hypersaline Seawater Isolate from the South Coast of Sonora, Mexico.</title>
        <authorList>
            <person name="Sanchez-Diaz R."/>
            <person name="Molina-Garza Z.J."/>
            <person name="Cruz-Suarez L.E."/>
            <person name="Selvin J."/>
            <person name="Kiran G.S."/>
            <person name="Ibarra-Gamez J.C."/>
            <person name="Gomez-Gil B."/>
            <person name="Galaviz-Silva L."/>
        </authorList>
    </citation>
    <scope>NUCLEOTIDE SEQUENCE [LARGE SCALE GENOMIC DNA]</scope>
    <source>
        <strain evidence="4">36Y_RITHPW</strain>
    </source>
</reference>
<dbReference type="Pfam" id="PF02230">
    <property type="entry name" value="Abhydrolase_2"/>
    <property type="match status" value="1"/>
</dbReference>
<dbReference type="InterPro" id="IPR003140">
    <property type="entry name" value="PLipase/COase/thioEstase"/>
</dbReference>
<dbReference type="RefSeq" id="WP_099642323.1">
    <property type="nucleotide sequence ID" value="NZ_NKHF01000053.1"/>
</dbReference>
<proteinExistence type="predicted"/>
<dbReference type="SUPFAM" id="SSF53474">
    <property type="entry name" value="alpha/beta-Hydrolases"/>
    <property type="match status" value="1"/>
</dbReference>
<feature type="domain" description="Phospholipase/carboxylesterase/thioesterase" evidence="2">
    <location>
        <begin position="94"/>
        <end position="172"/>
    </location>
</feature>
<dbReference type="Proteomes" id="UP000228621">
    <property type="component" value="Unassembled WGS sequence"/>
</dbReference>
<keyword evidence="1" id="KW-0732">Signal</keyword>
<dbReference type="InterPro" id="IPR029058">
    <property type="entry name" value="AB_hydrolase_fold"/>
</dbReference>
<keyword evidence="3" id="KW-0378">Hydrolase</keyword>
<dbReference type="Gene3D" id="3.40.50.1820">
    <property type="entry name" value="alpha/beta hydrolase"/>
    <property type="match status" value="1"/>
</dbReference>
<evidence type="ECO:0000313" key="4">
    <source>
        <dbReference type="Proteomes" id="UP000228621"/>
    </source>
</evidence>
<evidence type="ECO:0000256" key="1">
    <source>
        <dbReference type="SAM" id="SignalP"/>
    </source>
</evidence>
<comment type="caution">
    <text evidence="3">The sequence shown here is derived from an EMBL/GenBank/DDBJ whole genome shotgun (WGS) entry which is preliminary data.</text>
</comment>
<keyword evidence="4" id="KW-1185">Reference proteome</keyword>
<feature type="signal peptide" evidence="1">
    <location>
        <begin position="1"/>
        <end position="22"/>
    </location>
</feature>
<evidence type="ECO:0000313" key="3">
    <source>
        <dbReference type="EMBL" id="PCK31498.1"/>
    </source>
</evidence>
<dbReference type="EMBL" id="NKHF01000053">
    <property type="protein sequence ID" value="PCK31498.1"/>
    <property type="molecule type" value="Genomic_DNA"/>
</dbReference>
<name>A0A2A5JQ04_PSEO7</name>
<accession>A0A2A5JQ04</accession>
<evidence type="ECO:0000259" key="2">
    <source>
        <dbReference type="Pfam" id="PF02230"/>
    </source>
</evidence>
<protein>
    <submittedName>
        <fullName evidence="3">Alpha/beta hydrolase</fullName>
    </submittedName>
</protein>
<sequence>MNYLQRTTGTLFAAFLASSASANTLYSDLPEQINPSAKYVFYSHGYIVEGDNETPIHKRWGKYDFPAIKQALSDEAYTLIAEHRPKGIAPETYTKTLASKVRKLLDAGVSAKHITLVGFSRGGALTIMASNTLKNDAINFVILAGCAGLIKKKPNIQLYGKVLSVYETSDQVGSCDFVKARSTNIQSFEEFSISTGKEHGAFYLPRDEWLAPVKSWILNH</sequence>
<dbReference type="OrthoDB" id="6381520at2"/>
<gene>
    <name evidence="3" type="ORF">CEX98_12065</name>
</gene>